<feature type="binding site" evidence="4">
    <location>
        <position position="317"/>
    </location>
    <ligand>
        <name>S-adenosyl-L-methionine</name>
        <dbReference type="ChEBI" id="CHEBI:59789"/>
    </ligand>
</feature>
<evidence type="ECO:0000256" key="3">
    <source>
        <dbReference type="ARBA" id="ARBA00022691"/>
    </source>
</evidence>
<dbReference type="FunFam" id="3.40.50.150:FF:000009">
    <property type="entry name" value="23S rRNA (Uracil(1939)-C(5))-methyltransferase RlmD"/>
    <property type="match status" value="1"/>
</dbReference>
<dbReference type="EMBL" id="AP008231">
    <property type="protein sequence ID" value="BAD79462.1"/>
    <property type="molecule type" value="Genomic_DNA"/>
</dbReference>
<dbReference type="FunFam" id="2.40.50.1070:FF:000003">
    <property type="entry name" value="23S rRNA (Uracil-5-)-methyltransferase RumA"/>
    <property type="match status" value="1"/>
</dbReference>
<dbReference type="Gene3D" id="2.40.50.140">
    <property type="entry name" value="Nucleic acid-binding proteins"/>
    <property type="match status" value="1"/>
</dbReference>
<evidence type="ECO:0000256" key="5">
    <source>
        <dbReference type="PROSITE-ProRule" id="PRU10015"/>
    </source>
</evidence>
<dbReference type="InterPro" id="IPR029063">
    <property type="entry name" value="SAM-dependent_MTases_sf"/>
</dbReference>
<sequence>MSSSAVLTWRQGDRLSLTIESLCDSGDGLGRVEGRVVFVPDTVPGDRIQAKLLQVRSRYARAELEGVLEASPDRIRPACIVADKCGGCQWQTVDYPAQVEAKTVIVQDAMQRLGQLETEVQPTIAAPYPLGYRNKVSYPLRRSDRGEVQAGYFRKGSHRLINLNQCPVQDDRLNPLLAGIKADIAARDWPIYDEQTRSRGLRHLGLRIGQRTGEILITLIATDDQLPEVEAQAEQWLTDYPNVVGVCLNLNPSHGNRILGDETHCLAGRPYLIECLDDLEFAIGPETFFQVNTEQAERLLPILKDFLRGSDRLFDLYCGVGTLTLPLASEVGSVLGLEILPESVVQAQQNADRNGISNVEFRAGAVEILLAQIPESPDAVLLDPPRKGCEPAVIEVLRDRQPQRIAYVSCNPATLARDLQALCAGDRYRLLLVQPLDFFPQTAHVETVALLELQD</sequence>
<dbReference type="eggNOG" id="COG2265">
    <property type="taxonomic scope" value="Bacteria"/>
</dbReference>
<dbReference type="Gene3D" id="2.40.50.1070">
    <property type="match status" value="1"/>
</dbReference>
<comment type="similarity">
    <text evidence="4">Belongs to the class I-like SAM-binding methyltransferase superfamily. RNA M5U methyltransferase family.</text>
</comment>
<keyword evidence="3 4" id="KW-0949">S-adenosyl-L-methionine</keyword>
<accession>A0A0H3K5M9</accession>
<reference evidence="7 8" key="1">
    <citation type="journal article" date="2007" name="Photosyn. Res.">
        <title>Complete nucleotide sequence of the freshwater unicellular cyanobacterium Synechococcus elongatus PCC 6301 chromosome: gene content and organization.</title>
        <authorList>
            <person name="Sugita C."/>
            <person name="Ogata K."/>
            <person name="Shikata M."/>
            <person name="Jikuya H."/>
            <person name="Takano J."/>
            <person name="Furumichi M."/>
            <person name="Kanehisa M."/>
            <person name="Omata T."/>
            <person name="Sugiura M."/>
            <person name="Sugita M."/>
        </authorList>
    </citation>
    <scope>NUCLEOTIDE SEQUENCE [LARGE SCALE GENOMIC DNA]</scope>
    <source>
        <strain evidence="8">ATCC 27144 / PCC 6301 / SAUG 1402/1</strain>
    </source>
</reference>
<dbReference type="AlphaFoldDB" id="A0A0H3K5M9"/>
<feature type="active site" description="Nucleophile" evidence="4">
    <location>
        <position position="410"/>
    </location>
</feature>
<feature type="binding site" evidence="4">
    <location>
        <position position="338"/>
    </location>
    <ligand>
        <name>S-adenosyl-L-methionine</name>
        <dbReference type="ChEBI" id="CHEBI:59789"/>
    </ligand>
</feature>
<gene>
    <name evidence="7" type="ordered locus">syc1272_c</name>
</gene>
<dbReference type="CDD" id="cd02440">
    <property type="entry name" value="AdoMet_MTases"/>
    <property type="match status" value="1"/>
</dbReference>
<feature type="active site" evidence="5">
    <location>
        <position position="410"/>
    </location>
</feature>
<dbReference type="PROSITE" id="PS51687">
    <property type="entry name" value="SAM_MT_RNA_M5U"/>
    <property type="match status" value="1"/>
</dbReference>
<keyword evidence="2 4" id="KW-0808">Transferase</keyword>
<dbReference type="RefSeq" id="WP_011243584.1">
    <property type="nucleotide sequence ID" value="NC_006576.1"/>
</dbReference>
<evidence type="ECO:0000256" key="4">
    <source>
        <dbReference type="PROSITE-ProRule" id="PRU01024"/>
    </source>
</evidence>
<dbReference type="PROSITE" id="PS01231">
    <property type="entry name" value="TRMA_2"/>
    <property type="match status" value="1"/>
</dbReference>
<feature type="domain" description="TRAM" evidence="6">
    <location>
        <begin position="8"/>
        <end position="66"/>
    </location>
</feature>
<protein>
    <submittedName>
        <fullName evidence="7">Probable RNA methyltransferase</fullName>
    </submittedName>
</protein>
<dbReference type="Pfam" id="PF05958">
    <property type="entry name" value="tRNA_U5-meth_tr"/>
    <property type="match status" value="1"/>
</dbReference>
<dbReference type="Pfam" id="PF01938">
    <property type="entry name" value="TRAM"/>
    <property type="match status" value="1"/>
</dbReference>
<dbReference type="GO" id="GO:0070475">
    <property type="term" value="P:rRNA base methylation"/>
    <property type="evidence" value="ECO:0007669"/>
    <property type="project" value="TreeGrafter"/>
</dbReference>
<dbReference type="Gene3D" id="3.40.50.150">
    <property type="entry name" value="Vaccinia Virus protein VP39"/>
    <property type="match status" value="1"/>
</dbReference>
<dbReference type="Proteomes" id="UP000001175">
    <property type="component" value="Chromosome"/>
</dbReference>
<evidence type="ECO:0000256" key="2">
    <source>
        <dbReference type="ARBA" id="ARBA00022679"/>
    </source>
</evidence>
<dbReference type="NCBIfam" id="TIGR00479">
    <property type="entry name" value="rumA"/>
    <property type="match status" value="1"/>
</dbReference>
<keyword evidence="1 4" id="KW-0489">Methyltransferase</keyword>
<dbReference type="PROSITE" id="PS50926">
    <property type="entry name" value="TRAM"/>
    <property type="match status" value="1"/>
</dbReference>
<dbReference type="GO" id="GO:0070041">
    <property type="term" value="F:rRNA (uridine-C5-)-methyltransferase activity"/>
    <property type="evidence" value="ECO:0007669"/>
    <property type="project" value="TreeGrafter"/>
</dbReference>
<dbReference type="InterPro" id="IPR030390">
    <property type="entry name" value="MeTrfase_TrmA_AS"/>
</dbReference>
<evidence type="ECO:0000256" key="1">
    <source>
        <dbReference type="ARBA" id="ARBA00022603"/>
    </source>
</evidence>
<feature type="binding site" evidence="4">
    <location>
        <position position="383"/>
    </location>
    <ligand>
        <name>S-adenosyl-L-methionine</name>
        <dbReference type="ChEBI" id="CHEBI:59789"/>
    </ligand>
</feature>
<evidence type="ECO:0000313" key="7">
    <source>
        <dbReference type="EMBL" id="BAD79462.1"/>
    </source>
</evidence>
<dbReference type="InterPro" id="IPR010280">
    <property type="entry name" value="U5_MeTrfase_fam"/>
</dbReference>
<dbReference type="SUPFAM" id="SSF53335">
    <property type="entry name" value="S-adenosyl-L-methionine-dependent methyltransferases"/>
    <property type="match status" value="1"/>
</dbReference>
<dbReference type="PANTHER" id="PTHR11061:SF30">
    <property type="entry name" value="TRNA (URACIL(54)-C(5))-METHYLTRANSFERASE"/>
    <property type="match status" value="1"/>
</dbReference>
<evidence type="ECO:0000313" key="8">
    <source>
        <dbReference type="Proteomes" id="UP000001175"/>
    </source>
</evidence>
<dbReference type="PROSITE" id="PS01230">
    <property type="entry name" value="TRMA_1"/>
    <property type="match status" value="1"/>
</dbReference>
<organism evidence="7 8">
    <name type="scientific">Synechococcus sp. (strain ATCC 27144 / PCC 6301 / SAUG 1402/1)</name>
    <name type="common">Anacystis nidulans</name>
    <dbReference type="NCBI Taxonomy" id="269084"/>
    <lineage>
        <taxon>Bacteria</taxon>
        <taxon>Bacillati</taxon>
        <taxon>Cyanobacteriota</taxon>
        <taxon>Cyanophyceae</taxon>
        <taxon>Synechococcales</taxon>
        <taxon>Synechococcaceae</taxon>
        <taxon>Synechococcus</taxon>
    </lineage>
</organism>
<dbReference type="SUPFAM" id="SSF50249">
    <property type="entry name" value="Nucleic acid-binding proteins"/>
    <property type="match status" value="1"/>
</dbReference>
<dbReference type="InterPro" id="IPR012340">
    <property type="entry name" value="NA-bd_OB-fold"/>
</dbReference>
<dbReference type="PANTHER" id="PTHR11061">
    <property type="entry name" value="RNA M5U METHYLTRANSFERASE"/>
    <property type="match status" value="1"/>
</dbReference>
<feature type="binding site" evidence="4">
    <location>
        <position position="290"/>
    </location>
    <ligand>
        <name>S-adenosyl-L-methionine</name>
        <dbReference type="ChEBI" id="CHEBI:59789"/>
    </ligand>
</feature>
<dbReference type="InterPro" id="IPR002792">
    <property type="entry name" value="TRAM_dom"/>
</dbReference>
<dbReference type="KEGG" id="syc:syc1272_c"/>
<evidence type="ECO:0000259" key="6">
    <source>
        <dbReference type="PROSITE" id="PS50926"/>
    </source>
</evidence>
<dbReference type="InterPro" id="IPR030391">
    <property type="entry name" value="MeTrfase_TrmA_CS"/>
</dbReference>
<name>A0A0H3K5M9_SYNP6</name>
<proteinExistence type="inferred from homology"/>